<comment type="caution">
    <text evidence="2">The sequence shown here is derived from an EMBL/GenBank/DDBJ whole genome shotgun (WGS) entry which is preliminary data.</text>
</comment>
<name>A0A4R1RWC3_HYDET</name>
<reference evidence="2 3" key="1">
    <citation type="submission" date="2019-03" db="EMBL/GenBank/DDBJ databases">
        <title>Genomic Encyclopedia of Type Strains, Phase IV (KMG-IV): sequencing the most valuable type-strain genomes for metagenomic binning, comparative biology and taxonomic classification.</title>
        <authorList>
            <person name="Goeker M."/>
        </authorList>
    </citation>
    <scope>NUCLEOTIDE SEQUENCE [LARGE SCALE GENOMIC DNA]</scope>
    <source>
        <strain evidence="2 3">LX-B</strain>
    </source>
</reference>
<dbReference type="Proteomes" id="UP000295008">
    <property type="component" value="Unassembled WGS sequence"/>
</dbReference>
<dbReference type="AlphaFoldDB" id="A0A4R1RWC3"/>
<evidence type="ECO:0000313" key="2">
    <source>
        <dbReference type="EMBL" id="TCL70985.1"/>
    </source>
</evidence>
<evidence type="ECO:0000313" key="3">
    <source>
        <dbReference type="Proteomes" id="UP000295008"/>
    </source>
</evidence>
<accession>A0A4R1RWC3</accession>
<evidence type="ECO:0000259" key="1">
    <source>
        <dbReference type="Pfam" id="PF26154"/>
    </source>
</evidence>
<dbReference type="EMBL" id="SLUN01000008">
    <property type="protein sequence ID" value="TCL70985.1"/>
    <property type="molecule type" value="Genomic_DNA"/>
</dbReference>
<feature type="domain" description="DUF8042" evidence="1">
    <location>
        <begin position="6"/>
        <end position="110"/>
    </location>
</feature>
<dbReference type="Pfam" id="PF26154">
    <property type="entry name" value="DUF8042"/>
    <property type="match status" value="1"/>
</dbReference>
<keyword evidence="3" id="KW-1185">Reference proteome</keyword>
<dbReference type="InterPro" id="IPR058355">
    <property type="entry name" value="DUF8042"/>
</dbReference>
<dbReference type="RefSeq" id="WP_132013947.1">
    <property type="nucleotide sequence ID" value="NZ_SLUN01000008.1"/>
</dbReference>
<gene>
    <name evidence="2" type="ORF">EDC14_1008135</name>
</gene>
<organism evidence="2 3">
    <name type="scientific">Hydrogenispora ethanolica</name>
    <dbReference type="NCBI Taxonomy" id="1082276"/>
    <lineage>
        <taxon>Bacteria</taxon>
        <taxon>Bacillati</taxon>
        <taxon>Bacillota</taxon>
        <taxon>Hydrogenispora</taxon>
    </lineage>
</organism>
<proteinExistence type="predicted"/>
<dbReference type="OrthoDB" id="1683192at2"/>
<protein>
    <recommendedName>
        <fullName evidence="1">DUF8042 domain-containing protein</fullName>
    </recommendedName>
</protein>
<sequence length="116" mass="13075">MTREELDQTILTYNDYLDKMTGVIGHICDDIRETELEAVQTVLPAIIDGVAWIYDAAEGLVGMGLLEERKFQCLQSTIHELGETFEKQDLTRMYSLFSQTLFPALIDLKITAASEA</sequence>